<evidence type="ECO:0000313" key="2">
    <source>
        <dbReference type="EMBL" id="TBO58752.1"/>
    </source>
</evidence>
<dbReference type="EMBL" id="SIXH01000118">
    <property type="protein sequence ID" value="TBO58752.1"/>
    <property type="molecule type" value="Genomic_DNA"/>
</dbReference>
<dbReference type="PANTHER" id="PTHR43689:SF8">
    <property type="entry name" value="ALPHA_BETA-HYDROLASES SUPERFAMILY PROTEIN"/>
    <property type="match status" value="1"/>
</dbReference>
<dbReference type="InterPro" id="IPR000073">
    <property type="entry name" value="AB_hydrolase_1"/>
</dbReference>
<comment type="caution">
    <text evidence="2">The sequence shown here is derived from an EMBL/GenBank/DDBJ whole genome shotgun (WGS) entry which is preliminary data.</text>
</comment>
<accession>A0A4Q9HUI6</accession>
<reference evidence="2 3" key="1">
    <citation type="submission" date="2019-02" db="EMBL/GenBank/DDBJ databases">
        <title>Draft Genome Sequence of Streptomyces sp. AM-2504, identified by 16S rRNA comparative analysis as a Streptomyces Kasugaensis strain.</title>
        <authorList>
            <person name="Napolioni V."/>
            <person name="Giuliodori A.M."/>
            <person name="Spurio R."/>
            <person name="Fabbretti A."/>
        </authorList>
    </citation>
    <scope>NUCLEOTIDE SEQUENCE [LARGE SCALE GENOMIC DNA]</scope>
    <source>
        <strain evidence="2 3">AM-2504</strain>
    </source>
</reference>
<dbReference type="AlphaFoldDB" id="A0A4Q9HUI6"/>
<keyword evidence="2" id="KW-0378">Hydrolase</keyword>
<dbReference type="InterPro" id="IPR000639">
    <property type="entry name" value="Epox_hydrolase-like"/>
</dbReference>
<feature type="domain" description="AB hydrolase-1" evidence="1">
    <location>
        <begin position="27"/>
        <end position="263"/>
    </location>
</feature>
<proteinExistence type="predicted"/>
<evidence type="ECO:0000259" key="1">
    <source>
        <dbReference type="Pfam" id="PF00561"/>
    </source>
</evidence>
<name>A0A4Q9HUI6_STRKA</name>
<dbReference type="InterPro" id="IPR029058">
    <property type="entry name" value="AB_hydrolase_fold"/>
</dbReference>
<protein>
    <submittedName>
        <fullName evidence="2">Alpha/beta fold hydrolase</fullName>
    </submittedName>
</protein>
<dbReference type="RefSeq" id="WP_131123726.1">
    <property type="nucleotide sequence ID" value="NZ_SIXH01000118.1"/>
</dbReference>
<sequence>MASEPFAAFVDVGGYRVRYRTTGTGRPVVLLHGTGRSLEDWEPLRAALPARRLIALDLAGFGRSQPLPDLRLGALAEHVAKTLDRLGATAPAHVVGNSLGGAVAMRLAVHDPARVASLALADSAGFGREVTWLLRALDLPVLWRLLLRPDGYGARTAERSLFHDPAFATPDRIALARELARRPDAARTMRQVARALGSLSGVRADRRGNLLAAVEALDIPTLVVWGDRDRILPAAHLTHAATALPRARTHLFARTGHLPQIERAAEFAALLDEFWAD</sequence>
<evidence type="ECO:0000313" key="3">
    <source>
        <dbReference type="Proteomes" id="UP000292452"/>
    </source>
</evidence>
<dbReference type="Proteomes" id="UP000292452">
    <property type="component" value="Unassembled WGS sequence"/>
</dbReference>
<dbReference type="PRINTS" id="PR00111">
    <property type="entry name" value="ABHYDROLASE"/>
</dbReference>
<keyword evidence="3" id="KW-1185">Reference proteome</keyword>
<dbReference type="Pfam" id="PF00561">
    <property type="entry name" value="Abhydrolase_1"/>
    <property type="match status" value="1"/>
</dbReference>
<dbReference type="Gene3D" id="3.40.50.1820">
    <property type="entry name" value="alpha/beta hydrolase"/>
    <property type="match status" value="1"/>
</dbReference>
<organism evidence="2 3">
    <name type="scientific">Streptomyces kasugaensis</name>
    <dbReference type="NCBI Taxonomy" id="1946"/>
    <lineage>
        <taxon>Bacteria</taxon>
        <taxon>Bacillati</taxon>
        <taxon>Actinomycetota</taxon>
        <taxon>Actinomycetes</taxon>
        <taxon>Kitasatosporales</taxon>
        <taxon>Streptomycetaceae</taxon>
        <taxon>Streptomyces</taxon>
    </lineage>
</organism>
<dbReference type="PRINTS" id="PR00412">
    <property type="entry name" value="EPOXHYDRLASE"/>
</dbReference>
<dbReference type="GO" id="GO:0016787">
    <property type="term" value="F:hydrolase activity"/>
    <property type="evidence" value="ECO:0007669"/>
    <property type="project" value="UniProtKB-KW"/>
</dbReference>
<dbReference type="SUPFAM" id="SSF53474">
    <property type="entry name" value="alpha/beta-Hydrolases"/>
    <property type="match status" value="1"/>
</dbReference>
<gene>
    <name evidence="2" type="ORF">EYS09_15750</name>
</gene>
<dbReference type="PANTHER" id="PTHR43689">
    <property type="entry name" value="HYDROLASE"/>
    <property type="match status" value="1"/>
</dbReference>